<gene>
    <name evidence="8" type="ORF">PMEA_00014845</name>
</gene>
<comment type="caution">
    <text evidence="8">The sequence shown here is derived from an EMBL/GenBank/DDBJ whole genome shotgun (WGS) entry which is preliminary data.</text>
</comment>
<dbReference type="GO" id="GO:0032259">
    <property type="term" value="P:methylation"/>
    <property type="evidence" value="ECO:0007669"/>
    <property type="project" value="UniProtKB-KW"/>
</dbReference>
<comment type="subcellular location">
    <subcellularLocation>
        <location evidence="1">Cytoplasm</location>
    </subcellularLocation>
</comment>
<protein>
    <recommendedName>
        <fullName evidence="3">protein-L-isoaspartate(D-aspartate) O-methyltransferase</fullName>
        <ecNumber evidence="3">2.1.1.77</ecNumber>
    </recommendedName>
</protein>
<evidence type="ECO:0000256" key="5">
    <source>
        <dbReference type="ARBA" id="ARBA00022603"/>
    </source>
</evidence>
<dbReference type="AlphaFoldDB" id="A0AAU9WZF5"/>
<evidence type="ECO:0000256" key="6">
    <source>
        <dbReference type="ARBA" id="ARBA00022679"/>
    </source>
</evidence>
<dbReference type="InterPro" id="IPR000682">
    <property type="entry name" value="PCMT"/>
</dbReference>
<keyword evidence="6" id="KW-0808">Transferase</keyword>
<evidence type="ECO:0000256" key="2">
    <source>
        <dbReference type="ARBA" id="ARBA00005369"/>
    </source>
</evidence>
<accession>A0AAU9WZF5</accession>
<keyword evidence="4" id="KW-0963">Cytoplasm</keyword>
<proteinExistence type="inferred from homology"/>
<dbReference type="Proteomes" id="UP001159428">
    <property type="component" value="Unassembled WGS sequence"/>
</dbReference>
<evidence type="ECO:0000313" key="9">
    <source>
        <dbReference type="Proteomes" id="UP001159428"/>
    </source>
</evidence>
<keyword evidence="9" id="KW-1185">Reference proteome</keyword>
<dbReference type="PANTHER" id="PTHR11579">
    <property type="entry name" value="PROTEIN-L-ISOASPARTATE O-METHYLTRANSFERASE"/>
    <property type="match status" value="1"/>
</dbReference>
<comment type="similarity">
    <text evidence="2">Belongs to the methyltransferase superfamily. L-isoaspartyl/D-aspartyl protein methyltransferase family.</text>
</comment>
<dbReference type="InterPro" id="IPR029063">
    <property type="entry name" value="SAM-dependent_MTases_sf"/>
</dbReference>
<keyword evidence="5" id="KW-0489">Methyltransferase</keyword>
<dbReference type="Gene3D" id="3.40.50.150">
    <property type="entry name" value="Vaccinia Virus protein VP39"/>
    <property type="match status" value="1"/>
</dbReference>
<evidence type="ECO:0000256" key="1">
    <source>
        <dbReference type="ARBA" id="ARBA00004496"/>
    </source>
</evidence>
<dbReference type="SUPFAM" id="SSF53335">
    <property type="entry name" value="S-adenosyl-L-methionine-dependent methyltransferases"/>
    <property type="match status" value="1"/>
</dbReference>
<dbReference type="GO" id="GO:0005737">
    <property type="term" value="C:cytoplasm"/>
    <property type="evidence" value="ECO:0007669"/>
    <property type="project" value="UniProtKB-SubCell"/>
</dbReference>
<dbReference type="GO" id="GO:0004719">
    <property type="term" value="F:protein-L-isoaspartate (D-aspartate) O-methyltransferase activity"/>
    <property type="evidence" value="ECO:0007669"/>
    <property type="project" value="UniProtKB-EC"/>
</dbReference>
<evidence type="ECO:0000256" key="3">
    <source>
        <dbReference type="ARBA" id="ARBA00011890"/>
    </source>
</evidence>
<evidence type="ECO:0000313" key="8">
    <source>
        <dbReference type="EMBL" id="CAH3131823.1"/>
    </source>
</evidence>
<dbReference type="Pfam" id="PF01135">
    <property type="entry name" value="PCMT"/>
    <property type="match status" value="2"/>
</dbReference>
<sequence>MLLQHVYALQQLEGHLKEGACALDVGSGSGCLTAAMAYTVSTVISINMLMYSKKLRIYYCPPFLSICETLPPLLSVSLSLLYQYSRTVTVGESGKVHGIDHIDKLVKDSLANIKRGNPELLEKGRVKIVSGDGRKGYESGQPYDAIHVGAAAAELPSTLLEQLKPGGRLICPVGADARNQVLEQHDKLEDGQIMKKNLMGVIYVPLCDKKHQWSGCKLS</sequence>
<reference evidence="8 9" key="1">
    <citation type="submission" date="2022-05" db="EMBL/GenBank/DDBJ databases">
        <authorList>
            <consortium name="Genoscope - CEA"/>
            <person name="William W."/>
        </authorList>
    </citation>
    <scope>NUCLEOTIDE SEQUENCE [LARGE SCALE GENOMIC DNA]</scope>
</reference>
<keyword evidence="7" id="KW-0949">S-adenosyl-L-methionine</keyword>
<dbReference type="EMBL" id="CALNXJ010000026">
    <property type="protein sequence ID" value="CAH3131823.1"/>
    <property type="molecule type" value="Genomic_DNA"/>
</dbReference>
<evidence type="ECO:0000256" key="4">
    <source>
        <dbReference type="ARBA" id="ARBA00022490"/>
    </source>
</evidence>
<name>A0AAU9WZF5_9CNID</name>
<dbReference type="EC" id="2.1.1.77" evidence="3"/>
<evidence type="ECO:0000256" key="7">
    <source>
        <dbReference type="ARBA" id="ARBA00022691"/>
    </source>
</evidence>
<dbReference type="PANTHER" id="PTHR11579:SF0">
    <property type="entry name" value="PROTEIN-L-ISOASPARTATE(D-ASPARTATE) O-METHYLTRANSFERASE"/>
    <property type="match status" value="1"/>
</dbReference>
<organism evidence="8 9">
    <name type="scientific">Pocillopora meandrina</name>
    <dbReference type="NCBI Taxonomy" id="46732"/>
    <lineage>
        <taxon>Eukaryota</taxon>
        <taxon>Metazoa</taxon>
        <taxon>Cnidaria</taxon>
        <taxon>Anthozoa</taxon>
        <taxon>Hexacorallia</taxon>
        <taxon>Scleractinia</taxon>
        <taxon>Astrocoeniina</taxon>
        <taxon>Pocilloporidae</taxon>
        <taxon>Pocillopora</taxon>
    </lineage>
</organism>